<accession>A0ABV8YW54</accession>
<keyword evidence="6" id="KW-0411">Iron-sulfur</keyword>
<dbReference type="PANTHER" id="PTHR43756:SF5">
    <property type="entry name" value="CHOLINE MONOOXYGENASE, CHLOROPLASTIC"/>
    <property type="match status" value="1"/>
</dbReference>
<evidence type="ECO:0000259" key="8">
    <source>
        <dbReference type="PROSITE" id="PS51296"/>
    </source>
</evidence>
<keyword evidence="4 9" id="KW-0560">Oxidoreductase</keyword>
<protein>
    <submittedName>
        <fullName evidence="9">Aromatic ring-hydroxylating dioxygenase subunit alpha</fullName>
        <ecNumber evidence="9">1.14.13.-</ecNumber>
    </submittedName>
</protein>
<dbReference type="PROSITE" id="PS51296">
    <property type="entry name" value="RIESKE"/>
    <property type="match status" value="1"/>
</dbReference>
<keyword evidence="10" id="KW-1185">Reference proteome</keyword>
<evidence type="ECO:0000256" key="3">
    <source>
        <dbReference type="ARBA" id="ARBA00022723"/>
    </source>
</evidence>
<dbReference type="GO" id="GO:0051213">
    <property type="term" value="F:dioxygenase activity"/>
    <property type="evidence" value="ECO:0007669"/>
    <property type="project" value="UniProtKB-KW"/>
</dbReference>
<evidence type="ECO:0000256" key="2">
    <source>
        <dbReference type="ARBA" id="ARBA00022714"/>
    </source>
</evidence>
<dbReference type="InterPro" id="IPR017941">
    <property type="entry name" value="Rieske_2Fe-2S"/>
</dbReference>
<evidence type="ECO:0000313" key="10">
    <source>
        <dbReference type="Proteomes" id="UP001596012"/>
    </source>
</evidence>
<organism evidence="9 10">
    <name type="scientific">Streptomyces xiangluensis</name>
    <dbReference type="NCBI Taxonomy" id="2665720"/>
    <lineage>
        <taxon>Bacteria</taxon>
        <taxon>Bacillati</taxon>
        <taxon>Actinomycetota</taxon>
        <taxon>Actinomycetes</taxon>
        <taxon>Kitasatosporales</taxon>
        <taxon>Streptomycetaceae</taxon>
        <taxon>Streptomyces</taxon>
    </lineage>
</organism>
<dbReference type="Pfam" id="PF00355">
    <property type="entry name" value="Rieske"/>
    <property type="match status" value="1"/>
</dbReference>
<comment type="cofactor">
    <cofactor evidence="1">
        <name>Fe cation</name>
        <dbReference type="ChEBI" id="CHEBI:24875"/>
    </cofactor>
</comment>
<dbReference type="EC" id="1.14.13.-" evidence="9"/>
<dbReference type="Proteomes" id="UP001596012">
    <property type="component" value="Unassembled WGS sequence"/>
</dbReference>
<dbReference type="SUPFAM" id="SSF55961">
    <property type="entry name" value="Bet v1-like"/>
    <property type="match status" value="1"/>
</dbReference>
<feature type="compositionally biased region" description="Polar residues" evidence="7">
    <location>
        <begin position="26"/>
        <end position="37"/>
    </location>
</feature>
<evidence type="ECO:0000256" key="6">
    <source>
        <dbReference type="ARBA" id="ARBA00023014"/>
    </source>
</evidence>
<evidence type="ECO:0000256" key="7">
    <source>
        <dbReference type="SAM" id="MobiDB-lite"/>
    </source>
</evidence>
<keyword evidence="9" id="KW-0223">Dioxygenase</keyword>
<dbReference type="Gene3D" id="2.102.10.10">
    <property type="entry name" value="Rieske [2Fe-2S] iron-sulphur domain"/>
    <property type="match status" value="1"/>
</dbReference>
<dbReference type="InterPro" id="IPR015879">
    <property type="entry name" value="Ring_hydroxy_dOase_asu_C_dom"/>
</dbReference>
<dbReference type="RefSeq" id="WP_386348482.1">
    <property type="nucleotide sequence ID" value="NZ_JBHSFG010000063.1"/>
</dbReference>
<dbReference type="InterPro" id="IPR001663">
    <property type="entry name" value="Rng_hydr_dOase-A"/>
</dbReference>
<feature type="region of interest" description="Disordered" evidence="7">
    <location>
        <begin position="1"/>
        <end position="38"/>
    </location>
</feature>
<evidence type="ECO:0000313" key="9">
    <source>
        <dbReference type="EMBL" id="MFC4469447.1"/>
    </source>
</evidence>
<comment type="caution">
    <text evidence="9">The sequence shown here is derived from an EMBL/GenBank/DDBJ whole genome shotgun (WGS) entry which is preliminary data.</text>
</comment>
<sequence>MVQISTPEASETDARRQPPPAPEYSSWISQDRSTDAASVTMRREAAELVERVMTHYRDNTTHEVDGQWTEPVAHYHDADRWQREMDAVHRSVPLPLAMSAELPGPNTYKALDVLGVPVLITRDRQGAVHAMINACRHRGAKIIEPGCGVSKRLTCPYHSWSYDLAGELRGVYAEKTFGEVPREGRSLIRLPAGERAGIVFVSLDPAAEHDLDAWLGDLQPLLEGMRLGECHHYSTKELTSPNWKVTLDGYLETYHFASLHPKTVFETNLSNMMAHDTWGPHQRLAPALRPIAQAVELSPDKRDPGDCVGPIYWLYPGLAIAGGWRQKIAVSLVLPRTATESVTQQIILLREPAVSEEERQAADRFGEWFYEVVRDEDYATTYGVQQGLQALSGTDFVFGRNEPGLQHFHRTIHQHLDTAAVRAAR</sequence>
<dbReference type="SUPFAM" id="SSF50022">
    <property type="entry name" value="ISP domain"/>
    <property type="match status" value="1"/>
</dbReference>
<keyword evidence="5" id="KW-0408">Iron</keyword>
<dbReference type="InterPro" id="IPR036922">
    <property type="entry name" value="Rieske_2Fe-2S_sf"/>
</dbReference>
<dbReference type="Pfam" id="PF00848">
    <property type="entry name" value="Ring_hydroxyl_A"/>
    <property type="match status" value="1"/>
</dbReference>
<reference evidence="10" key="1">
    <citation type="journal article" date="2019" name="Int. J. Syst. Evol. Microbiol.">
        <title>The Global Catalogue of Microorganisms (GCM) 10K type strain sequencing project: providing services to taxonomists for standard genome sequencing and annotation.</title>
        <authorList>
            <consortium name="The Broad Institute Genomics Platform"/>
            <consortium name="The Broad Institute Genome Sequencing Center for Infectious Disease"/>
            <person name="Wu L."/>
            <person name="Ma J."/>
        </authorList>
    </citation>
    <scope>NUCLEOTIDE SEQUENCE [LARGE SCALE GENOMIC DNA]</scope>
    <source>
        <strain evidence="10">DT43</strain>
    </source>
</reference>
<name>A0ABV8YW54_9ACTN</name>
<evidence type="ECO:0000256" key="1">
    <source>
        <dbReference type="ARBA" id="ARBA00001962"/>
    </source>
</evidence>
<dbReference type="PANTHER" id="PTHR43756">
    <property type="entry name" value="CHOLINE MONOOXYGENASE, CHLOROPLASTIC"/>
    <property type="match status" value="1"/>
</dbReference>
<dbReference type="CDD" id="cd03469">
    <property type="entry name" value="Rieske_RO_Alpha_N"/>
    <property type="match status" value="1"/>
</dbReference>
<evidence type="ECO:0000256" key="5">
    <source>
        <dbReference type="ARBA" id="ARBA00023004"/>
    </source>
</evidence>
<gene>
    <name evidence="9" type="ORF">ACFPH6_33895</name>
</gene>
<dbReference type="PRINTS" id="PR00090">
    <property type="entry name" value="RNGDIOXGNASE"/>
</dbReference>
<keyword evidence="2" id="KW-0001">2Fe-2S</keyword>
<evidence type="ECO:0000256" key="4">
    <source>
        <dbReference type="ARBA" id="ARBA00023002"/>
    </source>
</evidence>
<proteinExistence type="predicted"/>
<keyword evidence="3" id="KW-0479">Metal-binding</keyword>
<feature type="domain" description="Rieske" evidence="8">
    <location>
        <begin position="93"/>
        <end position="201"/>
    </location>
</feature>
<dbReference type="Gene3D" id="3.90.380.10">
    <property type="entry name" value="Naphthalene 1,2-dioxygenase Alpha Subunit, Chain A, domain 1"/>
    <property type="match status" value="1"/>
</dbReference>
<dbReference type="EMBL" id="JBHSFG010000063">
    <property type="protein sequence ID" value="MFC4469447.1"/>
    <property type="molecule type" value="Genomic_DNA"/>
</dbReference>